<keyword evidence="6" id="KW-0808">Transferase</keyword>
<dbReference type="InterPro" id="IPR054722">
    <property type="entry name" value="PolX-like_BBD"/>
</dbReference>
<dbReference type="GO" id="GO:0016740">
    <property type="term" value="F:transferase activity"/>
    <property type="evidence" value="ECO:0007669"/>
    <property type="project" value="UniProtKB-KW"/>
</dbReference>
<reference evidence="6 7" key="1">
    <citation type="journal article" date="2018" name="Front. Plant Sci.">
        <title>Red Clover (Trifolium pratense) and Zigzag Clover (T. medium) - A Picture of Genomic Similarities and Differences.</title>
        <authorList>
            <person name="Dluhosova J."/>
            <person name="Istvanek J."/>
            <person name="Nedelnik J."/>
            <person name="Repkova J."/>
        </authorList>
    </citation>
    <scope>NUCLEOTIDE SEQUENCE [LARGE SCALE GENOMIC DNA]</scope>
    <source>
        <strain evidence="7">cv. 10/8</strain>
        <tissue evidence="6">Leaf</tissue>
    </source>
</reference>
<dbReference type="PANTHER" id="PTHR37610">
    <property type="entry name" value="CCHC-TYPE DOMAIN-CONTAINING PROTEIN"/>
    <property type="match status" value="1"/>
</dbReference>
<evidence type="ECO:0000259" key="2">
    <source>
        <dbReference type="Pfam" id="PF03732"/>
    </source>
</evidence>
<feature type="region of interest" description="Disordered" evidence="1">
    <location>
        <begin position="251"/>
        <end position="272"/>
    </location>
</feature>
<dbReference type="InterPro" id="IPR057670">
    <property type="entry name" value="SH3_retrovirus"/>
</dbReference>
<evidence type="ECO:0000259" key="5">
    <source>
        <dbReference type="Pfam" id="PF25597"/>
    </source>
</evidence>
<proteinExistence type="predicted"/>
<dbReference type="Pfam" id="PF14244">
    <property type="entry name" value="Retrotran_gag_3"/>
    <property type="match status" value="1"/>
</dbReference>
<evidence type="ECO:0000259" key="4">
    <source>
        <dbReference type="Pfam" id="PF22936"/>
    </source>
</evidence>
<feature type="non-terminal residue" evidence="6">
    <location>
        <position position="813"/>
    </location>
</feature>
<dbReference type="PANTHER" id="PTHR37610:SF55">
    <property type="entry name" value="RETROTRANSPOSON COPIA-LIKE N-TERMINAL DOMAIN-CONTAINING PROTEIN"/>
    <property type="match status" value="1"/>
</dbReference>
<dbReference type="Proteomes" id="UP000265520">
    <property type="component" value="Unassembled WGS sequence"/>
</dbReference>
<dbReference type="AlphaFoldDB" id="A0A392LWC2"/>
<dbReference type="EMBL" id="LXQA010000007">
    <property type="protein sequence ID" value="MCH79266.1"/>
    <property type="molecule type" value="Genomic_DNA"/>
</dbReference>
<feature type="domain" description="Retrotransposon Copia-like N-terminal" evidence="3">
    <location>
        <begin position="24"/>
        <end position="70"/>
    </location>
</feature>
<evidence type="ECO:0000259" key="3">
    <source>
        <dbReference type="Pfam" id="PF14244"/>
    </source>
</evidence>
<feature type="compositionally biased region" description="Polar residues" evidence="1">
    <location>
        <begin position="666"/>
        <end position="690"/>
    </location>
</feature>
<keyword evidence="7" id="KW-1185">Reference proteome</keyword>
<evidence type="ECO:0000313" key="6">
    <source>
        <dbReference type="EMBL" id="MCH79266.1"/>
    </source>
</evidence>
<dbReference type="Pfam" id="PF22936">
    <property type="entry name" value="Pol_BBD"/>
    <property type="match status" value="1"/>
</dbReference>
<dbReference type="InterPro" id="IPR029472">
    <property type="entry name" value="Copia-like_N"/>
</dbReference>
<dbReference type="InterPro" id="IPR005162">
    <property type="entry name" value="Retrotrans_gag_dom"/>
</dbReference>
<accession>A0A392LWC2</accession>
<gene>
    <name evidence="6" type="ORF">A2U01_0000012</name>
</gene>
<evidence type="ECO:0000256" key="1">
    <source>
        <dbReference type="SAM" id="MobiDB-lite"/>
    </source>
</evidence>
<organism evidence="6 7">
    <name type="scientific">Trifolium medium</name>
    <dbReference type="NCBI Taxonomy" id="97028"/>
    <lineage>
        <taxon>Eukaryota</taxon>
        <taxon>Viridiplantae</taxon>
        <taxon>Streptophyta</taxon>
        <taxon>Embryophyta</taxon>
        <taxon>Tracheophyta</taxon>
        <taxon>Spermatophyta</taxon>
        <taxon>Magnoliopsida</taxon>
        <taxon>eudicotyledons</taxon>
        <taxon>Gunneridae</taxon>
        <taxon>Pentapetalae</taxon>
        <taxon>rosids</taxon>
        <taxon>fabids</taxon>
        <taxon>Fabales</taxon>
        <taxon>Fabaceae</taxon>
        <taxon>Papilionoideae</taxon>
        <taxon>50 kb inversion clade</taxon>
        <taxon>NPAAA clade</taxon>
        <taxon>Hologalegina</taxon>
        <taxon>IRL clade</taxon>
        <taxon>Trifolieae</taxon>
        <taxon>Trifolium</taxon>
    </lineage>
</organism>
<feature type="domain" description="Retrotransposon gag" evidence="2">
    <location>
        <begin position="88"/>
        <end position="199"/>
    </location>
</feature>
<sequence length="813" mass="90549">MPPRVQPVVPIPIHNNTDSVFYVHPSEGPNTVLTTPLLNGSNYLAWSRSMRRALGAKNKIAFVDGSIPIPDLLDLNRSAWERCNNLVHSWIINSVSESIAQTLVFHENAIDAWEDLHERFAKADRIHIISLRYALNNLKQGNRSVLDYYTDMRALWEELNSHRPMPHCTCVHQCRCEAMRAARLYRLEDQIIQFLTGLNDKFSVVRTQVLLMDPLPSINKVYSLVTQEESNHAFLNPVIDPVTDDSNVLVNASDSKRPHNRGKFPANSGRGKNDTRHCTFCDKSGYTVDWCYKKHGNPNIRANSGVNAANSDTIGSSAANGNAEMVTSGSSSTISQDKYDQLVSLLHEANLIPSASPLASSSSNHIHSIPSPESGCISHLSSLSHISSIVSCSMQTDSSHWIADSGANDHICSSVHWFNSFYKIKPISVNLPNGNSVIVKYAGNVQFTPHLYLKHDMKSKRMIGLGDQVDGLYRLMVNGVHPTSPALPISSSISSLHSANKCTTDVACNSSCVTATFTIPAHALWHFRLGHLSHKRLSHMKSLVTTPLLNNNSPYHLLHDSIPDASQFKVFGSLCFASTLTSQRSKLDVRARKSVFLGYKSGYKGFVLYDLHTREIFVSRHVHFHEHILPYLNQPSSLSTNWDYIPSIPDPVSPSTCPNPIDPTLSDSSPLITSPSNPPLDTNLQSTPPRCSTRPKHTPPYLKDYVYNAIDHPAMSSSSTTPYPMSSFLSYHHLSLPHCHFALSLTTHVEPKSYAEAVKFECWRQAMQVELQALENTGTWYLVDLPSNAKPIGCRWVYKIKHHANGTVERYKA</sequence>
<name>A0A392LWC2_9FABA</name>
<dbReference type="Pfam" id="PF25597">
    <property type="entry name" value="SH3_retrovirus"/>
    <property type="match status" value="1"/>
</dbReference>
<protein>
    <submittedName>
        <fullName evidence="6">Polynucleotidyl transferase Ribonuclease H fold</fullName>
    </submittedName>
</protein>
<feature type="domain" description="Retroviral polymerase SH3-like" evidence="5">
    <location>
        <begin position="573"/>
        <end position="634"/>
    </location>
</feature>
<comment type="caution">
    <text evidence="6">The sequence shown here is derived from an EMBL/GenBank/DDBJ whole genome shotgun (WGS) entry which is preliminary data.</text>
</comment>
<dbReference type="Pfam" id="PF03732">
    <property type="entry name" value="Retrotrans_gag"/>
    <property type="match status" value="1"/>
</dbReference>
<feature type="domain" description="Retrovirus-related Pol polyprotein from transposon TNT 1-94-like beta-barrel" evidence="4">
    <location>
        <begin position="401"/>
        <end position="448"/>
    </location>
</feature>
<feature type="region of interest" description="Disordered" evidence="1">
    <location>
        <begin position="666"/>
        <end position="695"/>
    </location>
</feature>
<evidence type="ECO:0000313" key="7">
    <source>
        <dbReference type="Proteomes" id="UP000265520"/>
    </source>
</evidence>